<dbReference type="GO" id="GO:0006631">
    <property type="term" value="P:fatty acid metabolic process"/>
    <property type="evidence" value="ECO:0007669"/>
    <property type="project" value="TreeGrafter"/>
</dbReference>
<dbReference type="BioCyc" id="ECAT999415-HMP:GTTI-1132-MONOMER"/>
<gene>
    <name evidence="2" type="ORF">HMPREF9943_01106</name>
</gene>
<proteinExistence type="predicted"/>
<dbReference type="GO" id="GO:0047617">
    <property type="term" value="F:fatty acyl-CoA hydrolase activity"/>
    <property type="evidence" value="ECO:0007669"/>
    <property type="project" value="TreeGrafter"/>
</dbReference>
<dbReference type="PANTHER" id="PTHR10824">
    <property type="entry name" value="ACYL-COENZYME A THIOESTERASE-RELATED"/>
    <property type="match status" value="1"/>
</dbReference>
<dbReference type="PANTHER" id="PTHR10824:SF4">
    <property type="entry name" value="ACYL-COENZYME A THIOESTERASE 1-LIKE"/>
    <property type="match status" value="1"/>
</dbReference>
<dbReference type="AlphaFoldDB" id="M2P8A0"/>
<sequence>MIKTCVKDDRFEGILFPGNGSKNKALIVMSGSNGGMKITRQCAAFYNQNGIPALALALFGTKGTQPFLDRVPVEYIENAIEWLKKKGYKKIGIDGTSKGSEIALVAASMFSDISCVIVRVPSYFVSEGLIGRKKDKRPSGTSCWSYRGKELPYAPYKSRTFDILRILREYRELHIISFNKDKDITPDSLIKIENIKAPILMFSSKNDTVWPSYDYAMYIENKLKKINYSYKYKHVAYKNMSHALLTKLPFIYKLAFKSERNNMAACANERENLKKELINWVHEEWK</sequence>
<protein>
    <recommendedName>
        <fullName evidence="1">BAAT/Acyl-CoA thioester hydrolase C-terminal domain-containing protein</fullName>
    </recommendedName>
</protein>
<keyword evidence="3" id="KW-1185">Reference proteome</keyword>
<evidence type="ECO:0000259" key="1">
    <source>
        <dbReference type="Pfam" id="PF08840"/>
    </source>
</evidence>
<evidence type="ECO:0000313" key="2">
    <source>
        <dbReference type="EMBL" id="EMD16552.1"/>
    </source>
</evidence>
<dbReference type="InterPro" id="IPR014940">
    <property type="entry name" value="BAAT_C"/>
</dbReference>
<dbReference type="PATRIC" id="fig|999415.3.peg.1122"/>
<accession>M2P8A0</accession>
<feature type="domain" description="BAAT/Acyl-CoA thioester hydrolase C-terminal" evidence="1">
    <location>
        <begin position="71"/>
        <end position="244"/>
    </location>
</feature>
<dbReference type="GO" id="GO:0006637">
    <property type="term" value="P:acyl-CoA metabolic process"/>
    <property type="evidence" value="ECO:0007669"/>
    <property type="project" value="TreeGrafter"/>
</dbReference>
<dbReference type="Pfam" id="PF08840">
    <property type="entry name" value="BAAT_C"/>
    <property type="match status" value="1"/>
</dbReference>
<dbReference type="EMBL" id="AGEJ01000018">
    <property type="protein sequence ID" value="EMD16552.1"/>
    <property type="molecule type" value="Genomic_DNA"/>
</dbReference>
<dbReference type="STRING" id="999415.HMPREF9943_01106"/>
<reference evidence="2 3" key="1">
    <citation type="submission" date="2013-02" db="EMBL/GenBank/DDBJ databases">
        <title>The Genome Sequence of Lactobacillus catenaformis F0143.</title>
        <authorList>
            <consortium name="The Broad Institute Genome Sequencing Platform"/>
            <person name="Earl A."/>
            <person name="Ward D."/>
            <person name="Feldgarden M."/>
            <person name="Gevers D."/>
            <person name="Izard J."/>
            <person name="Blanton J.M."/>
            <person name="Mathney J."/>
            <person name="Dewhirst F.E."/>
            <person name="Young S.K."/>
            <person name="Zeng Q."/>
            <person name="Gargeya S."/>
            <person name="Fitzgerald M."/>
            <person name="Haas B."/>
            <person name="Abouelleil A."/>
            <person name="Alvarado L."/>
            <person name="Arachchi H.M."/>
            <person name="Berlin A."/>
            <person name="Chapman S.B."/>
            <person name="Gearin G."/>
            <person name="Goldberg J."/>
            <person name="Griggs A."/>
            <person name="Gujja S."/>
            <person name="Hansen M."/>
            <person name="Heiman D."/>
            <person name="Howarth C."/>
            <person name="Larimer J."/>
            <person name="Lui A."/>
            <person name="MacDonald P.J.P."/>
            <person name="McCowen C."/>
            <person name="Montmayeur A."/>
            <person name="Murphy C."/>
            <person name="Neiman D."/>
            <person name="Pearson M."/>
            <person name="Priest M."/>
            <person name="Roberts A."/>
            <person name="Saif S."/>
            <person name="Shea T."/>
            <person name="Sisk P."/>
            <person name="Stolte C."/>
            <person name="Sykes S."/>
            <person name="Wortman J."/>
            <person name="Nusbaum C."/>
            <person name="Birren B."/>
        </authorList>
    </citation>
    <scope>NUCLEOTIDE SEQUENCE [LARGE SCALE GENOMIC DNA]</scope>
    <source>
        <strain evidence="2 3">OT 569</strain>
    </source>
</reference>
<dbReference type="eggNOG" id="COG1073">
    <property type="taxonomic scope" value="Bacteria"/>
</dbReference>
<organism evidence="2 3">
    <name type="scientific">Eggerthia catenaformis OT 569 = DSM 20559</name>
    <dbReference type="NCBI Taxonomy" id="999415"/>
    <lineage>
        <taxon>Bacteria</taxon>
        <taxon>Bacillati</taxon>
        <taxon>Bacillota</taxon>
        <taxon>Erysipelotrichia</taxon>
        <taxon>Erysipelotrichales</taxon>
        <taxon>Coprobacillaceae</taxon>
        <taxon>Eggerthia</taxon>
    </lineage>
</organism>
<dbReference type="OrthoDB" id="8922993at2"/>
<dbReference type="InterPro" id="IPR029058">
    <property type="entry name" value="AB_hydrolase_fold"/>
</dbReference>
<dbReference type="Gene3D" id="3.40.50.1820">
    <property type="entry name" value="alpha/beta hydrolase"/>
    <property type="match status" value="1"/>
</dbReference>
<dbReference type="Proteomes" id="UP000011758">
    <property type="component" value="Unassembled WGS sequence"/>
</dbReference>
<evidence type="ECO:0000313" key="3">
    <source>
        <dbReference type="Proteomes" id="UP000011758"/>
    </source>
</evidence>
<comment type="caution">
    <text evidence="2">The sequence shown here is derived from an EMBL/GenBank/DDBJ whole genome shotgun (WGS) entry which is preliminary data.</text>
</comment>
<dbReference type="RefSeq" id="WP_004802915.1">
    <property type="nucleotide sequence ID" value="NZ_KB446648.1"/>
</dbReference>
<name>M2P8A0_9FIRM</name>
<dbReference type="SUPFAM" id="SSF53474">
    <property type="entry name" value="alpha/beta-Hydrolases"/>
    <property type="match status" value="1"/>
</dbReference>